<dbReference type="Proteomes" id="UP000245942">
    <property type="component" value="Unassembled WGS sequence"/>
</dbReference>
<accession>A0A316U4K0</accession>
<evidence type="ECO:0000313" key="2">
    <source>
        <dbReference type="EMBL" id="PWN20187.1"/>
    </source>
</evidence>
<dbReference type="RefSeq" id="XP_025347347.1">
    <property type="nucleotide sequence ID" value="XM_025489689.1"/>
</dbReference>
<name>A0A316U4K0_9BASI</name>
<protein>
    <submittedName>
        <fullName evidence="2">Uncharacterized protein</fullName>
    </submittedName>
</protein>
<dbReference type="GeneID" id="37011423"/>
<keyword evidence="3" id="KW-1185">Reference proteome</keyword>
<feature type="region of interest" description="Disordered" evidence="1">
    <location>
        <begin position="26"/>
        <end position="79"/>
    </location>
</feature>
<proteinExistence type="predicted"/>
<dbReference type="AlphaFoldDB" id="A0A316U4K0"/>
<organism evidence="2 3">
    <name type="scientific">Pseudomicrostroma glucosiphilum</name>
    <dbReference type="NCBI Taxonomy" id="1684307"/>
    <lineage>
        <taxon>Eukaryota</taxon>
        <taxon>Fungi</taxon>
        <taxon>Dikarya</taxon>
        <taxon>Basidiomycota</taxon>
        <taxon>Ustilaginomycotina</taxon>
        <taxon>Exobasidiomycetes</taxon>
        <taxon>Microstromatales</taxon>
        <taxon>Microstromatales incertae sedis</taxon>
        <taxon>Pseudomicrostroma</taxon>
    </lineage>
</organism>
<gene>
    <name evidence="2" type="ORF">BCV69DRAFT_202047</name>
</gene>
<reference evidence="2 3" key="1">
    <citation type="journal article" date="2018" name="Mol. Biol. Evol.">
        <title>Broad Genomic Sampling Reveals a Smut Pathogenic Ancestry of the Fungal Clade Ustilaginomycotina.</title>
        <authorList>
            <person name="Kijpornyongpan T."/>
            <person name="Mondo S.J."/>
            <person name="Barry K."/>
            <person name="Sandor L."/>
            <person name="Lee J."/>
            <person name="Lipzen A."/>
            <person name="Pangilinan J."/>
            <person name="LaButti K."/>
            <person name="Hainaut M."/>
            <person name="Henrissat B."/>
            <person name="Grigoriev I.V."/>
            <person name="Spatafora J.W."/>
            <person name="Aime M.C."/>
        </authorList>
    </citation>
    <scope>NUCLEOTIDE SEQUENCE [LARGE SCALE GENOMIC DNA]</scope>
    <source>
        <strain evidence="2 3">MCA 4718</strain>
    </source>
</reference>
<feature type="compositionally biased region" description="Polar residues" evidence="1">
    <location>
        <begin position="68"/>
        <end position="79"/>
    </location>
</feature>
<evidence type="ECO:0000313" key="3">
    <source>
        <dbReference type="Proteomes" id="UP000245942"/>
    </source>
</evidence>
<evidence type="ECO:0000256" key="1">
    <source>
        <dbReference type="SAM" id="MobiDB-lite"/>
    </source>
</evidence>
<dbReference type="EMBL" id="KZ819328">
    <property type="protein sequence ID" value="PWN20187.1"/>
    <property type="molecule type" value="Genomic_DNA"/>
</dbReference>
<sequence length="217" mass="24321">MSTSALTIIAAFTGRVASNLRHSIRDRHSPAADENEAMPSTAGAATSRSGLSPHVEAPHSRQSPPPQTNAEPADTNSAQSMDEALATEAETYGLERHWPRTPHESPISVSDPRTYGEAIIYPGRHESSRADQWQRFTGQLERLPRYDTLAPSAPPPDYELAIDAVWVQYEQDQAICAQEELDRRRQALVMADRRFGEYMFGFFIHDETYVAPTVWPW</sequence>